<evidence type="ECO:0000313" key="3">
    <source>
        <dbReference type="EMBL" id="RIA64890.1"/>
    </source>
</evidence>
<evidence type="ECO:0000256" key="1">
    <source>
        <dbReference type="SAM" id="Coils"/>
    </source>
</evidence>
<sequence>MNLIILSSIPGYVLAMIIIEAIIMMGLGGFLIVDIIRSRIKAIKKEKEEEEARKREAAQKSISLDNPEENYSNLGLSELEYLRRMNKEQKEYIELLEKRISLRRDLDSLEAKPEEEYEEVVEEENPNAIEEDTSFDEFWNSIPVKEGVTLNEGEPTGEDTVLSFDEPMDEDLSVSVEEATEEYEHNKNVVIPIPREGVVITASSLKGNTIDPDEKRRQQEKIQAFLKEQGELEESPKVEEVKEDIQYDIVEPWYCLAKPFVKKKKKYNNF</sequence>
<dbReference type="Proteomes" id="UP000266506">
    <property type="component" value="Unassembled WGS sequence"/>
</dbReference>
<comment type="caution">
    <text evidence="3">The sequence shown here is derived from an EMBL/GenBank/DDBJ whole genome shotgun (WGS) entry which is preliminary data.</text>
</comment>
<dbReference type="RefSeq" id="WP_119016866.1">
    <property type="nucleotide sequence ID" value="NZ_QXEV01000031.1"/>
</dbReference>
<protein>
    <submittedName>
        <fullName evidence="3">Uncharacterized protein</fullName>
    </submittedName>
</protein>
<dbReference type="EMBL" id="QXEV01000031">
    <property type="protein sequence ID" value="RIA64890.1"/>
    <property type="molecule type" value="Genomic_DNA"/>
</dbReference>
<feature type="coiled-coil region" evidence="1">
    <location>
        <begin position="33"/>
        <end position="112"/>
    </location>
</feature>
<feature type="transmembrane region" description="Helical" evidence="2">
    <location>
        <begin position="12"/>
        <end position="36"/>
    </location>
</feature>
<dbReference type="InParanoid" id="A0A397QTH8"/>
<keyword evidence="2" id="KW-0472">Membrane</keyword>
<evidence type="ECO:0000256" key="2">
    <source>
        <dbReference type="SAM" id="Phobius"/>
    </source>
</evidence>
<proteinExistence type="predicted"/>
<keyword evidence="2" id="KW-0812">Transmembrane</keyword>
<evidence type="ECO:0000313" key="4">
    <source>
        <dbReference type="Proteomes" id="UP000266506"/>
    </source>
</evidence>
<organism evidence="3 4">
    <name type="scientific">Anaeroplasma bactoclasticum</name>
    <dbReference type="NCBI Taxonomy" id="2088"/>
    <lineage>
        <taxon>Bacteria</taxon>
        <taxon>Bacillati</taxon>
        <taxon>Mycoplasmatota</taxon>
        <taxon>Mollicutes</taxon>
        <taxon>Anaeroplasmatales</taxon>
        <taxon>Anaeroplasmataceae</taxon>
        <taxon>Anaeroplasma</taxon>
    </lineage>
</organism>
<keyword evidence="2" id="KW-1133">Transmembrane helix</keyword>
<accession>A0A397QTH8</accession>
<name>A0A397QTH8_9MOLU</name>
<keyword evidence="4" id="KW-1185">Reference proteome</keyword>
<keyword evidence="1" id="KW-0175">Coiled coil</keyword>
<dbReference type="AlphaFoldDB" id="A0A397QTH8"/>
<gene>
    <name evidence="3" type="ORF">EI71_01793</name>
</gene>
<reference evidence="3 4" key="1">
    <citation type="submission" date="2018-08" db="EMBL/GenBank/DDBJ databases">
        <title>Genomic Encyclopedia of Archaeal and Bacterial Type Strains, Phase II (KMG-II): from individual species to whole genera.</title>
        <authorList>
            <person name="Goeker M."/>
        </authorList>
    </citation>
    <scope>NUCLEOTIDE SEQUENCE [LARGE SCALE GENOMIC DNA]</scope>
    <source>
        <strain evidence="3 4">ATCC 27112</strain>
    </source>
</reference>